<organism evidence="7 8">
    <name type="scientific">Candidatus Abyssobacteria bacterium SURF_17</name>
    <dbReference type="NCBI Taxonomy" id="2093361"/>
    <lineage>
        <taxon>Bacteria</taxon>
        <taxon>Pseudomonadati</taxon>
        <taxon>Candidatus Hydrogenedentota</taxon>
        <taxon>Candidatus Abyssobacteria</taxon>
    </lineage>
</organism>
<name>A0A419F1W7_9BACT</name>
<dbReference type="GO" id="GO:0006824">
    <property type="term" value="P:cobalt ion transport"/>
    <property type="evidence" value="ECO:0007669"/>
    <property type="project" value="InterPro"/>
</dbReference>
<accession>A0A419F1W7</accession>
<feature type="transmembrane region" description="Helical" evidence="6">
    <location>
        <begin position="102"/>
        <end position="120"/>
    </location>
</feature>
<keyword evidence="5 6" id="KW-0472">Membrane</keyword>
<proteinExistence type="predicted"/>
<evidence type="ECO:0000256" key="4">
    <source>
        <dbReference type="ARBA" id="ARBA00022989"/>
    </source>
</evidence>
<protein>
    <submittedName>
        <fullName evidence="7">Cobalt ECF transporter T component CbiQ</fullName>
    </submittedName>
</protein>
<dbReference type="PANTHER" id="PTHR34857">
    <property type="entry name" value="SLL0384 PROTEIN"/>
    <property type="match status" value="1"/>
</dbReference>
<dbReference type="InterPro" id="IPR051611">
    <property type="entry name" value="ECF_transporter_component"/>
</dbReference>
<reference evidence="7 8" key="1">
    <citation type="journal article" date="2017" name="ISME J.">
        <title>Energy and carbon metabolisms in a deep terrestrial subsurface fluid microbial community.</title>
        <authorList>
            <person name="Momper L."/>
            <person name="Jungbluth S.P."/>
            <person name="Lee M.D."/>
            <person name="Amend J.P."/>
        </authorList>
    </citation>
    <scope>NUCLEOTIDE SEQUENCE [LARGE SCALE GENOMIC DNA]</scope>
    <source>
        <strain evidence="7">SURF_17</strain>
    </source>
</reference>
<evidence type="ECO:0000256" key="3">
    <source>
        <dbReference type="ARBA" id="ARBA00022692"/>
    </source>
</evidence>
<keyword evidence="4 6" id="KW-1133">Transmembrane helix</keyword>
<feature type="transmembrane region" description="Helical" evidence="6">
    <location>
        <begin position="140"/>
        <end position="159"/>
    </location>
</feature>
<dbReference type="NCBIfam" id="TIGR02454">
    <property type="entry name" value="ECF_T_CbiQ"/>
    <property type="match status" value="1"/>
</dbReference>
<gene>
    <name evidence="7" type="primary">cbiQ</name>
    <name evidence="7" type="ORF">C4532_06620</name>
</gene>
<evidence type="ECO:0000256" key="5">
    <source>
        <dbReference type="ARBA" id="ARBA00023136"/>
    </source>
</evidence>
<comment type="subcellular location">
    <subcellularLocation>
        <location evidence="1">Cell membrane</location>
        <topology evidence="1">Multi-pass membrane protein</topology>
    </subcellularLocation>
</comment>
<dbReference type="InterPro" id="IPR003339">
    <property type="entry name" value="ABC/ECF_trnsptr_transmembrane"/>
</dbReference>
<comment type="caution">
    <text evidence="7">The sequence shown here is derived from an EMBL/GenBank/DDBJ whole genome shotgun (WGS) entry which is preliminary data.</text>
</comment>
<evidence type="ECO:0000256" key="2">
    <source>
        <dbReference type="ARBA" id="ARBA00022475"/>
    </source>
</evidence>
<sequence length="289" mass="31532">MSVNRANTRFAPTNAGRVGGLFLTSEATSLIQHGVSMLDEAFADSDSLIHRLDPRLKVILAAAFSILAAVADRFPALTFALILSSGLVTLARLPARALFHRLLLVNGFVALLWLMLPFSFPGETLVRIGPLTATREGLRYALLITLKTNAIILAGIALLSTTHLTDIGRALGSLHVPDKITHILLFMLRYLGVLDREYVHLSHSMAARCFRPRTNLHTYKSYAHMVGMLLLSSYERAEAVYAAMLCRGFAGKFHSVGEFSMRGADYAFGAAAAAALLVMATLQWDSLLF</sequence>
<evidence type="ECO:0000313" key="7">
    <source>
        <dbReference type="EMBL" id="RJP72032.1"/>
    </source>
</evidence>
<dbReference type="CDD" id="cd16914">
    <property type="entry name" value="EcfT"/>
    <property type="match status" value="1"/>
</dbReference>
<evidence type="ECO:0000256" key="6">
    <source>
        <dbReference type="SAM" id="Phobius"/>
    </source>
</evidence>
<dbReference type="PANTHER" id="PTHR34857:SF2">
    <property type="entry name" value="SLL0384 PROTEIN"/>
    <property type="match status" value="1"/>
</dbReference>
<evidence type="ECO:0000313" key="8">
    <source>
        <dbReference type="Proteomes" id="UP000285961"/>
    </source>
</evidence>
<evidence type="ECO:0000256" key="1">
    <source>
        <dbReference type="ARBA" id="ARBA00004651"/>
    </source>
</evidence>
<dbReference type="Pfam" id="PF02361">
    <property type="entry name" value="CbiQ"/>
    <property type="match status" value="1"/>
</dbReference>
<dbReference type="InterPro" id="IPR012809">
    <property type="entry name" value="ECF_CbiQ"/>
</dbReference>
<dbReference type="AlphaFoldDB" id="A0A419F1W7"/>
<dbReference type="EMBL" id="QZKI01000051">
    <property type="protein sequence ID" value="RJP72032.1"/>
    <property type="molecule type" value="Genomic_DNA"/>
</dbReference>
<keyword evidence="3 6" id="KW-0812">Transmembrane</keyword>
<dbReference type="GO" id="GO:0043190">
    <property type="term" value="C:ATP-binding cassette (ABC) transporter complex"/>
    <property type="evidence" value="ECO:0007669"/>
    <property type="project" value="InterPro"/>
</dbReference>
<dbReference type="Proteomes" id="UP000285961">
    <property type="component" value="Unassembled WGS sequence"/>
</dbReference>
<keyword evidence="2" id="KW-1003">Cell membrane</keyword>